<sequence>MASNRRIVVAQALLAVAVGFNLDTQHSRVLTGPEGTHFGYSVALWSDRRDDLWLVVGAPRGASPAPANGSLPLGRFHLCSAFGDQCPPDALLPLPSTLAALVSTVNSSPVLAAQGIGFGETLFAPDAPRSRLLVCAPRLAMRLRPDSLHSRGACVGLDEAAAPRTALVIVPFKEKYIRVGGGLRQNDHRYRGYGMAGFSAALDTAQDNVFMGGPNAYFGQGVIARSPAVKGRGKNAFSRVTFGPPSLDFSSEGWATVLGRFDGHTEMVATSAPNANHALGSITFYDARSLRPVAAPRLTGSDYGAKFGYSLAAGDWDGDGAADLVAGAPLADGGKGAADAGAVHVYYAPAKTVSPRPAQVILGRAAWARFGYALACLGDVDQDGFDDLAVGAPFAAGGGSVHVFYGRPEGLGAEPTQVLRASAFGGALRGFGFSLDGGIDMDGNGYPDVIVGAAESDSAVFIRSAPVLAVEGAVTFNPPEVSLHNKSCNVAGGPVAEGEDAVVCLDVSVALAFEAERWPEQQPVNVTLQLDPKLERLSFVHNRQSQVTFRANLSDARGPADGRTFQVYIKTPRPRIDVPLEATASVALLPSLPAPRLAPTAAEEATRVPPVLALNRPRVIQGHGRLTCEDPLTCFSRPDIALKASSEQKLVVGETASFSVELSVSDATASSVQLAVAFPAPLSFRRTSGHRLLPQCQPARTGASEAQLVLCSFQSELRQDTKIPLVLSFDYSPLSLAEFAMTSSRAELRLLLNASSDSADLMQDDNSLEVVVSLELEHHVYGLGSSVPESVQAFPNESLSLQELMDPRIPSDTSASHLGPPVVLSHMLVNRGPSPLVGAKLVMSVPVRVPSGLPLLYLVDNPVSNPALSCTGPVLNPRGFQLPRDEARFDDVPADVVGDRAPDPPLGVASPPAADDEPAAGTTTERKKRNIHSDRTSATRPEGGTAESDGGSTRDEPSHLTLSCDNVVCERIVCEMPPVMSGNNVTLTVSGLLVVSTMKTARRSFLTVESALSVELLQVGGHPPRSTPLPSIRTSVVILRQQEHRDLFSLSWLHYVGALTAGLFIVIVLISVLHKLGFFKRKRVISFDFGTEASAEKEAIYGDSSVE</sequence>
<organism evidence="15">
    <name type="scientific">Penaeus japonicus</name>
    <name type="common">Kuruma prawn</name>
    <name type="synonym">Marsupenaeus japonicus</name>
    <dbReference type="NCBI Taxonomy" id="27405"/>
    <lineage>
        <taxon>Eukaryota</taxon>
        <taxon>Metazoa</taxon>
        <taxon>Ecdysozoa</taxon>
        <taxon>Arthropoda</taxon>
        <taxon>Crustacea</taxon>
        <taxon>Multicrustacea</taxon>
        <taxon>Malacostraca</taxon>
        <taxon>Eumalacostraca</taxon>
        <taxon>Eucarida</taxon>
        <taxon>Decapoda</taxon>
        <taxon>Dendrobranchiata</taxon>
        <taxon>Penaeoidea</taxon>
        <taxon>Penaeidae</taxon>
        <taxon>Penaeus</taxon>
    </lineage>
</organism>
<evidence type="ECO:0000256" key="12">
    <source>
        <dbReference type="SAM" id="MobiDB-lite"/>
    </source>
</evidence>
<feature type="repeat" description="FG-GAP" evidence="10">
    <location>
        <begin position="293"/>
        <end position="355"/>
    </location>
</feature>
<evidence type="ECO:0000256" key="11">
    <source>
        <dbReference type="RuleBase" id="RU003762"/>
    </source>
</evidence>
<dbReference type="PRINTS" id="PR01185">
    <property type="entry name" value="INTEGRINA"/>
</dbReference>
<dbReference type="Gene3D" id="2.60.40.1460">
    <property type="entry name" value="Integrin domains. Chain A, domain 2"/>
    <property type="match status" value="1"/>
</dbReference>
<gene>
    <name evidence="15" type="primary">ITGAV</name>
</gene>
<dbReference type="PANTHER" id="PTHR23220:SF133">
    <property type="entry name" value="INTEGRIN ALPHA-PS2"/>
    <property type="match status" value="1"/>
</dbReference>
<proteinExistence type="evidence at transcript level"/>
<dbReference type="InterPro" id="IPR000413">
    <property type="entry name" value="Integrin_alpha"/>
</dbReference>
<keyword evidence="11" id="KW-0812">Transmembrane</keyword>
<dbReference type="SUPFAM" id="SSF69179">
    <property type="entry name" value="Integrin domains"/>
    <property type="match status" value="2"/>
</dbReference>
<evidence type="ECO:0000256" key="7">
    <source>
        <dbReference type="ARBA" id="ARBA00023136"/>
    </source>
</evidence>
<keyword evidence="6 11" id="KW-0401">Integrin</keyword>
<keyword evidence="4" id="KW-0677">Repeat</keyword>
<keyword evidence="11" id="KW-1133">Transmembrane helix</keyword>
<reference evidence="15" key="1">
    <citation type="submission" date="2016-01" db="EMBL/GenBank/DDBJ databases">
        <title>Identification of Marsupenaeus japonicus integrin genes.</title>
        <authorList>
            <person name="Shiomi R."/>
            <person name="Kondo H."/>
            <person name="Huron I."/>
        </authorList>
    </citation>
    <scope>NUCLEOTIDE SEQUENCE</scope>
</reference>
<dbReference type="SUPFAM" id="SSF69318">
    <property type="entry name" value="Integrin alpha N-terminal domain"/>
    <property type="match status" value="1"/>
</dbReference>
<dbReference type="GO" id="GO:0033627">
    <property type="term" value="P:cell adhesion mediated by integrin"/>
    <property type="evidence" value="ECO:0007669"/>
    <property type="project" value="TreeGrafter"/>
</dbReference>
<feature type="chain" id="PRO_5016192681" evidence="11">
    <location>
        <begin position="20"/>
        <end position="1107"/>
    </location>
</feature>
<dbReference type="EMBL" id="LC114984">
    <property type="protein sequence ID" value="BBC20718.1"/>
    <property type="molecule type" value="mRNA"/>
</dbReference>
<dbReference type="PROSITE" id="PS51470">
    <property type="entry name" value="FG_GAP"/>
    <property type="match status" value="3"/>
</dbReference>
<dbReference type="Pfam" id="PF01839">
    <property type="entry name" value="FG-GAP"/>
    <property type="match status" value="2"/>
</dbReference>
<keyword evidence="7 11" id="KW-0472">Membrane</keyword>
<keyword evidence="3 11" id="KW-0732">Signal</keyword>
<dbReference type="Gene3D" id="2.60.40.1510">
    <property type="entry name" value="ntegrin, alpha v. Chain A, domain 3"/>
    <property type="match status" value="1"/>
</dbReference>
<keyword evidence="9" id="KW-0325">Glycoprotein</keyword>
<dbReference type="InterPro" id="IPR013517">
    <property type="entry name" value="FG-GAP"/>
</dbReference>
<evidence type="ECO:0000313" key="15">
    <source>
        <dbReference type="EMBL" id="BBC20718.1"/>
    </source>
</evidence>
<dbReference type="GO" id="GO:0048513">
    <property type="term" value="P:animal organ development"/>
    <property type="evidence" value="ECO:0007669"/>
    <property type="project" value="UniProtKB-ARBA"/>
</dbReference>
<feature type="signal peptide" evidence="11">
    <location>
        <begin position="1"/>
        <end position="19"/>
    </location>
</feature>
<protein>
    <submittedName>
        <fullName evidence="15">Integrin alpha V</fullName>
    </submittedName>
</protein>
<evidence type="ECO:0000256" key="10">
    <source>
        <dbReference type="PROSITE-ProRule" id="PRU00803"/>
    </source>
</evidence>
<dbReference type="GO" id="GO:0008305">
    <property type="term" value="C:integrin complex"/>
    <property type="evidence" value="ECO:0007669"/>
    <property type="project" value="InterPro"/>
</dbReference>
<feature type="domain" description="Integrin alpha third immunoglobulin-like" evidence="14">
    <location>
        <begin position="815"/>
        <end position="1014"/>
    </location>
</feature>
<dbReference type="Pfam" id="PF08441">
    <property type="entry name" value="Integrin_A_Ig_1"/>
    <property type="match status" value="1"/>
</dbReference>
<evidence type="ECO:0000256" key="8">
    <source>
        <dbReference type="ARBA" id="ARBA00023170"/>
    </source>
</evidence>
<keyword evidence="8 11" id="KW-0675">Receptor</keyword>
<dbReference type="GO" id="GO:0009897">
    <property type="term" value="C:external side of plasma membrane"/>
    <property type="evidence" value="ECO:0007669"/>
    <property type="project" value="TreeGrafter"/>
</dbReference>
<comment type="similarity">
    <text evidence="2 11">Belongs to the integrin alpha chain family.</text>
</comment>
<dbReference type="GO" id="GO:0005178">
    <property type="term" value="F:integrin binding"/>
    <property type="evidence" value="ECO:0007669"/>
    <property type="project" value="TreeGrafter"/>
</dbReference>
<dbReference type="Gene3D" id="1.20.5.930">
    <property type="entry name" value="Bicelle-embedded integrin alpha(iib) transmembrane segment"/>
    <property type="match status" value="1"/>
</dbReference>
<dbReference type="AlphaFoldDB" id="A0A2Z5WPG4"/>
<keyword evidence="5 11" id="KW-0130">Cell adhesion</keyword>
<feature type="transmembrane region" description="Helical" evidence="11">
    <location>
        <begin position="1052"/>
        <end position="1073"/>
    </location>
</feature>
<dbReference type="GO" id="GO:0007160">
    <property type="term" value="P:cell-matrix adhesion"/>
    <property type="evidence" value="ECO:0007669"/>
    <property type="project" value="TreeGrafter"/>
</dbReference>
<evidence type="ECO:0000256" key="5">
    <source>
        <dbReference type="ARBA" id="ARBA00022889"/>
    </source>
</evidence>
<dbReference type="Gene3D" id="2.60.40.1530">
    <property type="entry name" value="ntegrin, alpha v. Chain A, domain 4"/>
    <property type="match status" value="1"/>
</dbReference>
<dbReference type="GO" id="GO:0007229">
    <property type="term" value="P:integrin-mediated signaling pathway"/>
    <property type="evidence" value="ECO:0007669"/>
    <property type="project" value="UniProtKB-KW"/>
</dbReference>
<feature type="domain" description="Integrin alpha first immunoglubulin-like" evidence="13">
    <location>
        <begin position="465"/>
        <end position="621"/>
    </location>
</feature>
<feature type="repeat" description="FG-GAP" evidence="10">
    <location>
        <begin position="356"/>
        <end position="413"/>
    </location>
</feature>
<evidence type="ECO:0000256" key="9">
    <source>
        <dbReference type="ARBA" id="ARBA00023180"/>
    </source>
</evidence>
<accession>A0A2Z5WPG4</accession>
<dbReference type="PANTHER" id="PTHR23220">
    <property type="entry name" value="INTEGRIN ALPHA"/>
    <property type="match status" value="1"/>
</dbReference>
<evidence type="ECO:0000256" key="6">
    <source>
        <dbReference type="ARBA" id="ARBA00023037"/>
    </source>
</evidence>
<dbReference type="OrthoDB" id="10257085at2759"/>
<comment type="subcellular location">
    <subcellularLocation>
        <location evidence="1 11">Membrane</location>
        <topology evidence="1 11">Single-pass type I membrane protein</topology>
    </subcellularLocation>
</comment>
<evidence type="ECO:0000256" key="3">
    <source>
        <dbReference type="ARBA" id="ARBA00022729"/>
    </source>
</evidence>
<evidence type="ECO:0000256" key="4">
    <source>
        <dbReference type="ARBA" id="ARBA00022737"/>
    </source>
</evidence>
<evidence type="ECO:0000256" key="2">
    <source>
        <dbReference type="ARBA" id="ARBA00008054"/>
    </source>
</evidence>
<feature type="repeat" description="FG-GAP" evidence="10">
    <location>
        <begin position="417"/>
        <end position="479"/>
    </location>
</feature>
<dbReference type="InterPro" id="IPR032695">
    <property type="entry name" value="Integrin_dom_sf"/>
</dbReference>
<feature type="region of interest" description="Disordered" evidence="12">
    <location>
        <begin position="894"/>
        <end position="959"/>
    </location>
</feature>
<dbReference type="Pfam" id="PF20806">
    <property type="entry name" value="Integrin_A_Ig_3"/>
    <property type="match status" value="1"/>
</dbReference>
<dbReference type="GO" id="GO:0007157">
    <property type="term" value="P:heterophilic cell-cell adhesion via plasma membrane cell adhesion molecules"/>
    <property type="evidence" value="ECO:0007669"/>
    <property type="project" value="UniProtKB-ARBA"/>
</dbReference>
<evidence type="ECO:0000259" key="13">
    <source>
        <dbReference type="Pfam" id="PF08441"/>
    </source>
</evidence>
<name>A0A2Z5WPG4_PENJP</name>
<dbReference type="InterPro" id="IPR013519">
    <property type="entry name" value="Int_alpha_beta-p"/>
</dbReference>
<dbReference type="InterPro" id="IPR028994">
    <property type="entry name" value="Integrin_alpha_N"/>
</dbReference>
<dbReference type="InterPro" id="IPR013649">
    <property type="entry name" value="Integrin_alpha_Ig-like_1"/>
</dbReference>
<dbReference type="Gene3D" id="2.130.10.130">
    <property type="entry name" value="Integrin alpha, N-terminal"/>
    <property type="match status" value="1"/>
</dbReference>
<dbReference type="SMART" id="SM00191">
    <property type="entry name" value="Int_alpha"/>
    <property type="match status" value="4"/>
</dbReference>
<evidence type="ECO:0000256" key="1">
    <source>
        <dbReference type="ARBA" id="ARBA00004479"/>
    </source>
</evidence>
<dbReference type="InterPro" id="IPR048286">
    <property type="entry name" value="Integrin_alpha_Ig-like_3"/>
</dbReference>
<evidence type="ECO:0000259" key="14">
    <source>
        <dbReference type="Pfam" id="PF20806"/>
    </source>
</evidence>